<name>A0A510UNF9_ALIFS</name>
<dbReference type="Proteomes" id="UP000321787">
    <property type="component" value="Unassembled WGS sequence"/>
</dbReference>
<gene>
    <name evidence="1" type="ORF">AFI02nite_42240</name>
</gene>
<reference evidence="1 2" key="1">
    <citation type="submission" date="2019-07" db="EMBL/GenBank/DDBJ databases">
        <title>Whole genome shotgun sequence of Aliivibrio fischeri NBRC 101058.</title>
        <authorList>
            <person name="Hosoyama A."/>
            <person name="Uohara A."/>
            <person name="Ohji S."/>
            <person name="Ichikawa N."/>
        </authorList>
    </citation>
    <scope>NUCLEOTIDE SEQUENCE [LARGE SCALE GENOMIC DNA]</scope>
    <source>
        <strain evidence="1 2">NBRC 101058</strain>
    </source>
</reference>
<evidence type="ECO:0008006" key="3">
    <source>
        <dbReference type="Google" id="ProtNLM"/>
    </source>
</evidence>
<evidence type="ECO:0000313" key="2">
    <source>
        <dbReference type="Proteomes" id="UP000321787"/>
    </source>
</evidence>
<comment type="caution">
    <text evidence="1">The sequence shown here is derived from an EMBL/GenBank/DDBJ whole genome shotgun (WGS) entry which is preliminary data.</text>
</comment>
<dbReference type="AlphaFoldDB" id="A0A510UNF9"/>
<sequence length="62" mass="7300">MQYFTQALKKALRRKIQLNLDGRYKELGIELICANSSQTKGRVERANFTLQSRLVKEMRLKN</sequence>
<organism evidence="1 2">
    <name type="scientific">Aliivibrio fischeri</name>
    <name type="common">Vibrio fischeri</name>
    <dbReference type="NCBI Taxonomy" id="668"/>
    <lineage>
        <taxon>Bacteria</taxon>
        <taxon>Pseudomonadati</taxon>
        <taxon>Pseudomonadota</taxon>
        <taxon>Gammaproteobacteria</taxon>
        <taxon>Vibrionales</taxon>
        <taxon>Vibrionaceae</taxon>
        <taxon>Aliivibrio</taxon>
    </lineage>
</organism>
<protein>
    <recommendedName>
        <fullName evidence="3">Transposase</fullName>
    </recommendedName>
</protein>
<evidence type="ECO:0000313" key="1">
    <source>
        <dbReference type="EMBL" id="GEK16188.1"/>
    </source>
</evidence>
<dbReference type="EMBL" id="BJTZ01000094">
    <property type="protein sequence ID" value="GEK16188.1"/>
    <property type="molecule type" value="Genomic_DNA"/>
</dbReference>
<proteinExistence type="predicted"/>
<accession>A0A510UNF9</accession>